<evidence type="ECO:0000256" key="1">
    <source>
        <dbReference type="ARBA" id="ARBA00004123"/>
    </source>
</evidence>
<keyword evidence="17" id="KW-1185">Reference proteome</keyword>
<dbReference type="GO" id="GO:0005634">
    <property type="term" value="C:nucleus"/>
    <property type="evidence" value="ECO:0007669"/>
    <property type="project" value="UniProtKB-SubCell"/>
</dbReference>
<evidence type="ECO:0000256" key="8">
    <source>
        <dbReference type="ARBA" id="ARBA00022833"/>
    </source>
</evidence>
<evidence type="ECO:0000256" key="5">
    <source>
        <dbReference type="ARBA" id="ARBA00022679"/>
    </source>
</evidence>
<dbReference type="SMART" id="SM00663">
    <property type="entry name" value="RPOLA_N"/>
    <property type="match status" value="1"/>
</dbReference>
<dbReference type="Pfam" id="PF00623">
    <property type="entry name" value="RNA_pol_Rpb1_2"/>
    <property type="match status" value="1"/>
</dbReference>
<protein>
    <recommendedName>
        <fullName evidence="14">DNA-directed RNA polymerase subunit</fullName>
        <ecNumber evidence="14">2.7.7.6</ecNumber>
    </recommendedName>
</protein>
<dbReference type="FunFam" id="2.40.40.20:FF:000019">
    <property type="entry name" value="DNA-directed RNA polymerase II subunit RPB1"/>
    <property type="match status" value="1"/>
</dbReference>
<comment type="similarity">
    <text evidence="2 14">Belongs to the RNA polymerase beta' chain family.</text>
</comment>
<keyword evidence="8" id="KW-0862">Zinc</keyword>
<dbReference type="EC" id="2.7.7.6" evidence="14"/>
<dbReference type="Gene3D" id="6.20.50.80">
    <property type="match status" value="1"/>
</dbReference>
<dbReference type="FunFam" id="1.10.274.100:FF:000008">
    <property type="entry name" value="DNA-directed RNA polymerase subunit"/>
    <property type="match status" value="1"/>
</dbReference>
<dbReference type="CDD" id="cd02583">
    <property type="entry name" value="RNAP_III_RPC1_N"/>
    <property type="match status" value="1"/>
</dbReference>
<evidence type="ECO:0000256" key="11">
    <source>
        <dbReference type="ARBA" id="ARBA00023242"/>
    </source>
</evidence>
<dbReference type="InterPro" id="IPR042102">
    <property type="entry name" value="RNA_pol_Rpb1_3_sf"/>
</dbReference>
<dbReference type="Gene3D" id="2.40.40.20">
    <property type="match status" value="1"/>
</dbReference>
<keyword evidence="11" id="KW-0539">Nucleus</keyword>
<comment type="subcellular location">
    <subcellularLocation>
        <location evidence="1">Nucleus</location>
    </subcellularLocation>
</comment>
<dbReference type="CDD" id="cd02736">
    <property type="entry name" value="RNAP_III_Rpc1_C"/>
    <property type="match status" value="1"/>
</dbReference>
<accession>A0AAD5URE4</accession>
<dbReference type="PANTHER" id="PTHR48446">
    <property type="entry name" value="DNA-DIRECTED RNA POLYMERASE SUBUNIT BETA' N-TERMINAL SECTION"/>
    <property type="match status" value="1"/>
</dbReference>
<comment type="caution">
    <text evidence="16">The sequence shown here is derived from an EMBL/GenBank/DDBJ whole genome shotgun (WGS) entry which is preliminary data.</text>
</comment>
<evidence type="ECO:0000256" key="4">
    <source>
        <dbReference type="ARBA" id="ARBA00022478"/>
    </source>
</evidence>
<dbReference type="InterPro" id="IPR000722">
    <property type="entry name" value="RNA_pol_asu"/>
</dbReference>
<evidence type="ECO:0000256" key="10">
    <source>
        <dbReference type="ARBA" id="ARBA00023163"/>
    </source>
</evidence>
<evidence type="ECO:0000256" key="2">
    <source>
        <dbReference type="ARBA" id="ARBA00006460"/>
    </source>
</evidence>
<evidence type="ECO:0000256" key="7">
    <source>
        <dbReference type="ARBA" id="ARBA00022723"/>
    </source>
</evidence>
<evidence type="ECO:0000256" key="14">
    <source>
        <dbReference type="RuleBase" id="RU004279"/>
    </source>
</evidence>
<keyword evidence="7" id="KW-0479">Metal-binding</keyword>
<organism evidence="16 17">
    <name type="scientific">Boothiomyces macroporosus</name>
    <dbReference type="NCBI Taxonomy" id="261099"/>
    <lineage>
        <taxon>Eukaryota</taxon>
        <taxon>Fungi</taxon>
        <taxon>Fungi incertae sedis</taxon>
        <taxon>Chytridiomycota</taxon>
        <taxon>Chytridiomycota incertae sedis</taxon>
        <taxon>Chytridiomycetes</taxon>
        <taxon>Rhizophydiales</taxon>
        <taxon>Terramycetaceae</taxon>
        <taxon>Boothiomyces</taxon>
    </lineage>
</organism>
<reference evidence="16" key="1">
    <citation type="submission" date="2020-05" db="EMBL/GenBank/DDBJ databases">
        <title>Phylogenomic resolution of chytrid fungi.</title>
        <authorList>
            <person name="Stajich J.E."/>
            <person name="Amses K."/>
            <person name="Simmons R."/>
            <person name="Seto K."/>
            <person name="Myers J."/>
            <person name="Bonds A."/>
            <person name="Quandt C.A."/>
            <person name="Barry K."/>
            <person name="Liu P."/>
            <person name="Grigoriev I."/>
            <person name="Longcore J.E."/>
            <person name="James T.Y."/>
        </authorList>
    </citation>
    <scope>NUCLEOTIDE SEQUENCE</scope>
    <source>
        <strain evidence="16">PLAUS21</strain>
    </source>
</reference>
<dbReference type="GO" id="GO:0000428">
    <property type="term" value="C:DNA-directed RNA polymerase complex"/>
    <property type="evidence" value="ECO:0007669"/>
    <property type="project" value="UniProtKB-KW"/>
</dbReference>
<dbReference type="Pfam" id="PF04997">
    <property type="entry name" value="RNA_pol_Rpb1_1"/>
    <property type="match status" value="1"/>
</dbReference>
<gene>
    <name evidence="16" type="ORF">HK103_002647</name>
</gene>
<dbReference type="InterPro" id="IPR015700">
    <property type="entry name" value="RPC1"/>
</dbReference>
<feature type="domain" description="RNA polymerase N-terminal" evidence="15">
    <location>
        <begin position="82"/>
        <end position="387"/>
    </location>
</feature>
<comment type="subunit">
    <text evidence="3">Component of the RNA polymerase III (Pol III) complex consisting of 17 subunits.</text>
</comment>
<dbReference type="EMBL" id="JADGKB010000002">
    <property type="protein sequence ID" value="KAJ3262234.1"/>
    <property type="molecule type" value="Genomic_DNA"/>
</dbReference>
<evidence type="ECO:0000313" key="17">
    <source>
        <dbReference type="Proteomes" id="UP001210925"/>
    </source>
</evidence>
<dbReference type="InterPro" id="IPR007081">
    <property type="entry name" value="RNA_pol_Rpb1_5"/>
</dbReference>
<dbReference type="InterPro" id="IPR007080">
    <property type="entry name" value="RNA_pol_Rpb1_1"/>
</dbReference>
<keyword evidence="5 14" id="KW-0808">Transferase</keyword>
<dbReference type="GO" id="GO:0003899">
    <property type="term" value="F:DNA-directed RNA polymerase activity"/>
    <property type="evidence" value="ECO:0007669"/>
    <property type="project" value="UniProtKB-EC"/>
</dbReference>
<name>A0AAD5URE4_9FUNG</name>
<evidence type="ECO:0000256" key="6">
    <source>
        <dbReference type="ARBA" id="ARBA00022695"/>
    </source>
</evidence>
<keyword evidence="4 14" id="KW-0240">DNA-directed RNA polymerase</keyword>
<dbReference type="InterPro" id="IPR038120">
    <property type="entry name" value="Rpb1_funnel_sf"/>
</dbReference>
<dbReference type="FunFam" id="3.30.1490.180:FF:000002">
    <property type="entry name" value="DNA-directed RNA polymerase subunit"/>
    <property type="match status" value="1"/>
</dbReference>
<evidence type="ECO:0000256" key="3">
    <source>
        <dbReference type="ARBA" id="ARBA00011206"/>
    </source>
</evidence>
<evidence type="ECO:0000313" key="16">
    <source>
        <dbReference type="EMBL" id="KAJ3262234.1"/>
    </source>
</evidence>
<dbReference type="SUPFAM" id="SSF64484">
    <property type="entry name" value="beta and beta-prime subunits of DNA dependent RNA-polymerase"/>
    <property type="match status" value="1"/>
</dbReference>
<dbReference type="InterPro" id="IPR035697">
    <property type="entry name" value="RNAP_III_RPC1_N"/>
</dbReference>
<keyword evidence="6 14" id="KW-0548">Nucleotidyltransferase</keyword>
<dbReference type="Pfam" id="PF04983">
    <property type="entry name" value="RNA_pol_Rpb1_3"/>
    <property type="match status" value="1"/>
</dbReference>
<dbReference type="GO" id="GO:0046872">
    <property type="term" value="F:metal ion binding"/>
    <property type="evidence" value="ECO:0007669"/>
    <property type="project" value="UniProtKB-KW"/>
</dbReference>
<dbReference type="Proteomes" id="UP001210925">
    <property type="component" value="Unassembled WGS sequence"/>
</dbReference>
<dbReference type="Pfam" id="PF04998">
    <property type="entry name" value="RNA_pol_Rpb1_5"/>
    <property type="match status" value="1"/>
</dbReference>
<dbReference type="Gene3D" id="6.10.250.2940">
    <property type="match status" value="1"/>
</dbReference>
<comment type="catalytic activity">
    <reaction evidence="12 14">
        <text>RNA(n) + a ribonucleoside 5'-triphosphate = RNA(n+1) + diphosphate</text>
        <dbReference type="Rhea" id="RHEA:21248"/>
        <dbReference type="Rhea" id="RHEA-COMP:14527"/>
        <dbReference type="Rhea" id="RHEA-COMP:17342"/>
        <dbReference type="ChEBI" id="CHEBI:33019"/>
        <dbReference type="ChEBI" id="CHEBI:61557"/>
        <dbReference type="ChEBI" id="CHEBI:140395"/>
        <dbReference type="EC" id="2.7.7.6"/>
    </reaction>
</comment>
<sequence length="1238" mass="137516">MVKKVGPLKIIHEKFKKKQKTEEEKIFRESFQEAAELDHWLKPHIGKAQEDLNPLAVQNLLGNISNEDCEAMGLDSENARPELFIWNAFPVPPVCIRPSVGQEDSSTEDDLTILVSEIIDCNAKIQLCMEEGSQTTLLMEYWDFLQLQCAMYITSDLPGIPSHLQGNLTKIKKGFCQRLKGKQGRFRGNLSGKRVDFSGRTVISPDPNLRIDQVAVPLRVCKVLTYPEVVTPHNIERLRQNVANGPNVHPGATYITNASNGMKRFLKYGNSAKIAENLKVGDIVDRHLQDDDIVLFNRQPSLHKLSIMSHFVKVRPWRTFRFNECVCAPYNADFDGDEMNLHVPQTEEARAEAVELMGVKSNLVTPRNGEPLIAATQDFITASYLLSRKDVFYDRSQFAQICCYLQDASTHIDLPPPTIFKPVQLWTGKQIFSILLKPNKSININVNLETKCRTFGKDEKNKKTGVPFGKSKMKCGLPYDNSFCPNDGWLVIHNSEIMSGVIDKAIIGDGNKKSMFYVVNRDYGPVEAANCMNRIAKLAARWLANQGFSIGIDDVQPGEKLRAEKVKTVEKGYSDCDETIMLSKQGKLPNQAGCDEEATLEAVLSGILSKIRDDVGTVCFAELNKMNAPLIMSLCGSKGSKINVSQMVACVGQQIISGSRIPNGFGDRSLPHFPKNSKTPAAKGFVGNSFYSGLTPPEFLFHAVSGREGLVDTAVKTAETGYMSRRLMKALEDLTCHYDLSVRDSTGGMIQFKYGDDGLDPANIEGDNQPVEFTRNLKHILAVVPAKNDHCLTSAELMDLFKKQLKKKQFENCSEEFIKNLTKFIKEAIISKLDSIKGSSKFTQFLQFLKICGNKYARAIIEPGTAVGAIGAQSIGEPGTQMTLKTFHFAGVASMNITLGVPRIKEIINAAKKISTPIITTPLQSHIGGYNVKSESGHVSRTLLSAETATRVVKGRIEKTLLEDVLDYMQEIMVDNEIYLRVKVNLETIKKLQLEINIDLIKWAIVRAPKLKITDAHIKLESMNCLRVAVSRGKTDSTNIYLLLQGLKRVLPKVVIMGLSTASRAVINTVSSENRLELLVEGYGLKEVMGTDGVDGLNCKSNHVLETQATLGIEAARQTIINEIVHTMSSHGMTIDQRHVMLLSDLMSNKGEILGITRFGIAKMKDSVLMLASFEKTTDHLFEASFYGKKDKIQGVSECIIMGVPMTIGTGLFKLLQNNELTSDDKPVKKKELLFDEE</sequence>
<dbReference type="Gene3D" id="1.10.132.30">
    <property type="match status" value="1"/>
</dbReference>
<dbReference type="Pfam" id="PF05000">
    <property type="entry name" value="RNA_pol_Rpb1_4"/>
    <property type="match status" value="1"/>
</dbReference>
<dbReference type="GO" id="GO:0006351">
    <property type="term" value="P:DNA-templated transcription"/>
    <property type="evidence" value="ECO:0007669"/>
    <property type="project" value="InterPro"/>
</dbReference>
<evidence type="ECO:0000256" key="9">
    <source>
        <dbReference type="ARBA" id="ARBA00022842"/>
    </source>
</evidence>
<dbReference type="AlphaFoldDB" id="A0AAD5URE4"/>
<dbReference type="Gene3D" id="3.30.1490.180">
    <property type="entry name" value="RNA polymerase ii"/>
    <property type="match status" value="1"/>
</dbReference>
<dbReference type="InterPro" id="IPR035698">
    <property type="entry name" value="RNAP_III_Rpc1_C"/>
</dbReference>
<comment type="function">
    <text evidence="13">DNA-dependent RNA polymerase catalyzes the transcription of DNA into RNA using the four ribonucleoside triphosphates as substrates. Largest and catalytic core component of RNA polymerase III which synthesizes small RNAs, such as 5S rRNA and tRNAs. Forms the polymerase active center together with the second largest subunit. A single-stranded DNA template strand of the promoter is positioned within the central active site cleft of Pol III. A bridging helix emanates from RPC1 and crosses the cleft near the catalytic site and is thought to promote translocation of Pol III by acting as a ratchet that moves the RNA-DNA hybrid through the active site by switching from straight to bent conformations at each step of nucleotide addition.</text>
</comment>
<evidence type="ECO:0000256" key="12">
    <source>
        <dbReference type="ARBA" id="ARBA00048552"/>
    </source>
</evidence>
<evidence type="ECO:0000256" key="13">
    <source>
        <dbReference type="ARBA" id="ARBA00058108"/>
    </source>
</evidence>
<dbReference type="PANTHER" id="PTHR48446:SF1">
    <property type="entry name" value="DNA-DIRECTED RNA POLYMERASE SUBUNIT BETA' N-TERMINAL SECTION"/>
    <property type="match status" value="1"/>
</dbReference>
<keyword evidence="9" id="KW-0460">Magnesium</keyword>
<dbReference type="GO" id="GO:0003677">
    <property type="term" value="F:DNA binding"/>
    <property type="evidence" value="ECO:0007669"/>
    <property type="project" value="InterPro"/>
</dbReference>
<dbReference type="InterPro" id="IPR006592">
    <property type="entry name" value="RNA_pol_N"/>
</dbReference>
<dbReference type="InterPro" id="IPR007083">
    <property type="entry name" value="RNA_pol_Rpb1_4"/>
</dbReference>
<dbReference type="FunFam" id="1.10.150.390:FF:000004">
    <property type="entry name" value="DNA-directed RNA polymerase subunit"/>
    <property type="match status" value="1"/>
</dbReference>
<dbReference type="Gene3D" id="1.10.274.100">
    <property type="entry name" value="RNA polymerase Rpb1, domain 3"/>
    <property type="match status" value="1"/>
</dbReference>
<dbReference type="InterPro" id="IPR007066">
    <property type="entry name" value="RNA_pol_Rpb1_3"/>
</dbReference>
<proteinExistence type="inferred from homology"/>
<keyword evidence="10 14" id="KW-0804">Transcription</keyword>
<dbReference type="Gene3D" id="1.10.150.390">
    <property type="match status" value="1"/>
</dbReference>
<evidence type="ECO:0000259" key="15">
    <source>
        <dbReference type="SMART" id="SM00663"/>
    </source>
</evidence>